<dbReference type="EC" id="1.3.1.-" evidence="12"/>
<evidence type="ECO:0000259" key="15">
    <source>
        <dbReference type="Pfam" id="PF01207"/>
    </source>
</evidence>
<keyword evidence="14" id="KW-0547">Nucleotide-binding</keyword>
<protein>
    <recommendedName>
        <fullName evidence="12">tRNA-dihydrouridine synthase</fullName>
        <ecNumber evidence="12">1.3.1.-</ecNumber>
    </recommendedName>
</protein>
<evidence type="ECO:0000256" key="7">
    <source>
        <dbReference type="ARBA" id="ARBA00022857"/>
    </source>
</evidence>
<keyword evidence="17" id="KW-1185">Reference proteome</keyword>
<proteinExistence type="inferred from homology"/>
<evidence type="ECO:0000256" key="12">
    <source>
        <dbReference type="PIRNR" id="PIRNR006621"/>
    </source>
</evidence>
<dbReference type="InterPro" id="IPR013785">
    <property type="entry name" value="Aldolase_TIM"/>
</dbReference>
<feature type="binding site" evidence="14">
    <location>
        <begin position="228"/>
        <end position="229"/>
    </location>
    <ligand>
        <name>FMN</name>
        <dbReference type="ChEBI" id="CHEBI:58210"/>
    </ligand>
</feature>
<evidence type="ECO:0000256" key="4">
    <source>
        <dbReference type="ARBA" id="ARBA00022630"/>
    </source>
</evidence>
<dbReference type="GO" id="GO:0017150">
    <property type="term" value="F:tRNA dihydrouridine synthase activity"/>
    <property type="evidence" value="ECO:0007669"/>
    <property type="project" value="InterPro"/>
</dbReference>
<dbReference type="Gene3D" id="1.10.1200.80">
    <property type="entry name" value="Putative flavin oxidoreducatase, domain 2"/>
    <property type="match status" value="1"/>
</dbReference>
<dbReference type="CDD" id="cd02801">
    <property type="entry name" value="DUS_like_FMN"/>
    <property type="match status" value="1"/>
</dbReference>
<comment type="catalytic activity">
    <reaction evidence="10">
        <text>a 5,6-dihydrouridine in tRNA + NADP(+) = a uridine in tRNA + NADPH + H(+)</text>
        <dbReference type="Rhea" id="RHEA:23624"/>
        <dbReference type="Rhea" id="RHEA-COMP:13339"/>
        <dbReference type="Rhea" id="RHEA-COMP:13887"/>
        <dbReference type="ChEBI" id="CHEBI:15378"/>
        <dbReference type="ChEBI" id="CHEBI:57783"/>
        <dbReference type="ChEBI" id="CHEBI:58349"/>
        <dbReference type="ChEBI" id="CHEBI:65315"/>
        <dbReference type="ChEBI" id="CHEBI:74443"/>
    </reaction>
</comment>
<name>A0A845QIA3_9FIRM</name>
<keyword evidence="6 12" id="KW-0819">tRNA processing</keyword>
<reference evidence="16 17" key="1">
    <citation type="submission" date="2018-08" db="EMBL/GenBank/DDBJ databases">
        <title>Murine metabolic-syndrome-specific gut microbial biobank.</title>
        <authorList>
            <person name="Liu C."/>
        </authorList>
    </citation>
    <scope>NUCLEOTIDE SEQUENCE [LARGE SCALE GENOMIC DNA]</scope>
    <source>
        <strain evidence="16 17">28</strain>
    </source>
</reference>
<keyword evidence="9 12" id="KW-0560">Oxidoreductase</keyword>
<dbReference type="PROSITE" id="PS01136">
    <property type="entry name" value="UPF0034"/>
    <property type="match status" value="1"/>
</dbReference>
<evidence type="ECO:0000256" key="6">
    <source>
        <dbReference type="ARBA" id="ARBA00022694"/>
    </source>
</evidence>
<accession>A0A845QIA3</accession>
<organism evidence="16 17">
    <name type="scientific">Anaerotruncus colihominis</name>
    <dbReference type="NCBI Taxonomy" id="169435"/>
    <lineage>
        <taxon>Bacteria</taxon>
        <taxon>Bacillati</taxon>
        <taxon>Bacillota</taxon>
        <taxon>Clostridia</taxon>
        <taxon>Eubacteriales</taxon>
        <taxon>Oscillospiraceae</taxon>
        <taxon>Anaerotruncus</taxon>
    </lineage>
</organism>
<dbReference type="SUPFAM" id="SSF51395">
    <property type="entry name" value="FMN-linked oxidoreductases"/>
    <property type="match status" value="1"/>
</dbReference>
<feature type="binding site" evidence="14">
    <location>
        <position position="173"/>
    </location>
    <ligand>
        <name>FMN</name>
        <dbReference type="ChEBI" id="CHEBI:58210"/>
    </ligand>
</feature>
<comment type="similarity">
    <text evidence="12">Belongs to the dus family.</text>
</comment>
<evidence type="ECO:0000313" key="16">
    <source>
        <dbReference type="EMBL" id="NBH61882.1"/>
    </source>
</evidence>
<dbReference type="InterPro" id="IPR004652">
    <property type="entry name" value="DusB-like"/>
</dbReference>
<dbReference type="InterPro" id="IPR024036">
    <property type="entry name" value="tRNA-dHydroUridine_Synthase_C"/>
</dbReference>
<keyword evidence="5 12" id="KW-0288">FMN</keyword>
<dbReference type="InterPro" id="IPR035587">
    <property type="entry name" value="DUS-like_FMN-bd"/>
</dbReference>
<feature type="domain" description="DUS-like FMN-binding" evidence="15">
    <location>
        <begin position="17"/>
        <end position="313"/>
    </location>
</feature>
<evidence type="ECO:0000256" key="11">
    <source>
        <dbReference type="ARBA" id="ARBA00048802"/>
    </source>
</evidence>
<keyword evidence="3" id="KW-0820">tRNA-binding</keyword>
<evidence type="ECO:0000256" key="1">
    <source>
        <dbReference type="ARBA" id="ARBA00001917"/>
    </source>
</evidence>
<dbReference type="PANTHER" id="PTHR45846:SF1">
    <property type="entry name" value="TRNA-DIHYDROURIDINE(47) SYNTHASE [NAD(P)(+)]-LIKE"/>
    <property type="match status" value="1"/>
</dbReference>
<gene>
    <name evidence="16" type="primary">dusB</name>
    <name evidence="16" type="ORF">D0435_09480</name>
</gene>
<evidence type="ECO:0000256" key="13">
    <source>
        <dbReference type="PIRSR" id="PIRSR006621-1"/>
    </source>
</evidence>
<dbReference type="GO" id="GO:0000049">
    <property type="term" value="F:tRNA binding"/>
    <property type="evidence" value="ECO:0007669"/>
    <property type="project" value="UniProtKB-KW"/>
</dbReference>
<evidence type="ECO:0000256" key="9">
    <source>
        <dbReference type="ARBA" id="ARBA00023002"/>
    </source>
</evidence>
<dbReference type="PANTHER" id="PTHR45846">
    <property type="entry name" value="TRNA-DIHYDROURIDINE(47) SYNTHASE [NAD(P)(+)]-LIKE"/>
    <property type="match status" value="1"/>
</dbReference>
<dbReference type="PIRSF" id="PIRSF006621">
    <property type="entry name" value="Dus"/>
    <property type="match status" value="1"/>
</dbReference>
<sequence length="320" mass="34700">MNKSLQIGNVTLDNPFLLAPLAGITDAPTRRICREMGAALVYSEMVSGKGLFYRGQKSEQLLYVDPQEKPVAFQVFGSEPEIMAFTAKKLDSYENAILDVNMGCPVPKIVKNGEGSALLKNLDLIHDLIAAMVANTSKPVTAKIRIGFDSHSINAVETAKAVEAAGAAAIAVHGRTREQYYSGEADWSQIAAVKAAVSIPVIGNGDVVDAVSAMAMLERTGCDFVMIGRGALGNPWIFREVTAAWRGEEVPPPPEITEKKQVMKRHFCAMMELKGDRVAVREMRKHMGWYLKGLPGSAAIRGKINQIDDADALLQMIGEI</sequence>
<feature type="binding site" evidence="14">
    <location>
        <position position="74"/>
    </location>
    <ligand>
        <name>FMN</name>
        <dbReference type="ChEBI" id="CHEBI:58210"/>
    </ligand>
</feature>
<keyword evidence="7" id="KW-0521">NADP</keyword>
<feature type="binding site" evidence="14">
    <location>
        <position position="143"/>
    </location>
    <ligand>
        <name>FMN</name>
        <dbReference type="ChEBI" id="CHEBI:58210"/>
    </ligand>
</feature>
<dbReference type="EMBL" id="QXWK01000016">
    <property type="protein sequence ID" value="NBH61882.1"/>
    <property type="molecule type" value="Genomic_DNA"/>
</dbReference>
<evidence type="ECO:0000256" key="14">
    <source>
        <dbReference type="PIRSR" id="PIRSR006621-2"/>
    </source>
</evidence>
<evidence type="ECO:0000256" key="3">
    <source>
        <dbReference type="ARBA" id="ARBA00022555"/>
    </source>
</evidence>
<dbReference type="GO" id="GO:0050660">
    <property type="term" value="F:flavin adenine dinucleotide binding"/>
    <property type="evidence" value="ECO:0007669"/>
    <property type="project" value="InterPro"/>
</dbReference>
<comment type="caution">
    <text evidence="16">The sequence shown here is derived from an EMBL/GenBank/DDBJ whole genome shotgun (WGS) entry which is preliminary data.</text>
</comment>
<evidence type="ECO:0000256" key="2">
    <source>
        <dbReference type="ARBA" id="ARBA00002790"/>
    </source>
</evidence>
<dbReference type="AlphaFoldDB" id="A0A845QIA3"/>
<dbReference type="InterPro" id="IPR018517">
    <property type="entry name" value="tRNA_hU_synthase_CS"/>
</dbReference>
<evidence type="ECO:0000313" key="17">
    <source>
        <dbReference type="Proteomes" id="UP000446866"/>
    </source>
</evidence>
<comment type="catalytic activity">
    <reaction evidence="11">
        <text>a 5,6-dihydrouridine in tRNA + NAD(+) = a uridine in tRNA + NADH + H(+)</text>
        <dbReference type="Rhea" id="RHEA:54452"/>
        <dbReference type="Rhea" id="RHEA-COMP:13339"/>
        <dbReference type="Rhea" id="RHEA-COMP:13887"/>
        <dbReference type="ChEBI" id="CHEBI:15378"/>
        <dbReference type="ChEBI" id="CHEBI:57540"/>
        <dbReference type="ChEBI" id="CHEBI:57945"/>
        <dbReference type="ChEBI" id="CHEBI:65315"/>
        <dbReference type="ChEBI" id="CHEBI:74443"/>
    </reaction>
</comment>
<dbReference type="NCBIfam" id="TIGR00737">
    <property type="entry name" value="nifR3_yhdG"/>
    <property type="match status" value="1"/>
</dbReference>
<keyword evidence="8" id="KW-0694">RNA-binding</keyword>
<comment type="cofactor">
    <cofactor evidence="1 12 14">
        <name>FMN</name>
        <dbReference type="ChEBI" id="CHEBI:58210"/>
    </cofactor>
</comment>
<keyword evidence="4 12" id="KW-0285">Flavoprotein</keyword>
<dbReference type="Pfam" id="PF01207">
    <property type="entry name" value="Dus"/>
    <property type="match status" value="1"/>
</dbReference>
<dbReference type="Gene3D" id="3.20.20.70">
    <property type="entry name" value="Aldolase class I"/>
    <property type="match status" value="1"/>
</dbReference>
<evidence type="ECO:0000256" key="5">
    <source>
        <dbReference type="ARBA" id="ARBA00022643"/>
    </source>
</evidence>
<evidence type="ECO:0000256" key="8">
    <source>
        <dbReference type="ARBA" id="ARBA00022884"/>
    </source>
</evidence>
<dbReference type="RefSeq" id="WP_160202163.1">
    <property type="nucleotide sequence ID" value="NZ_QXWK01000016.1"/>
</dbReference>
<dbReference type="InterPro" id="IPR001269">
    <property type="entry name" value="DUS_fam"/>
</dbReference>
<comment type="function">
    <text evidence="2 12">Catalyzes the synthesis of 5,6-dihydrouridine (D), a modified base found in the D-loop of most tRNAs, via the reduction of the C5-C6 double bond in target uridines.</text>
</comment>
<evidence type="ECO:0000256" key="10">
    <source>
        <dbReference type="ARBA" id="ARBA00048205"/>
    </source>
</evidence>
<dbReference type="Proteomes" id="UP000446866">
    <property type="component" value="Unassembled WGS sequence"/>
</dbReference>
<feature type="active site" description="Proton donor" evidence="13">
    <location>
        <position position="104"/>
    </location>
</feature>